<dbReference type="Proteomes" id="UP000193396">
    <property type="component" value="Unassembled WGS sequence"/>
</dbReference>
<organism evidence="4 5">
    <name type="scientific">Thalassospira alkalitolerans</name>
    <dbReference type="NCBI Taxonomy" id="1293890"/>
    <lineage>
        <taxon>Bacteria</taxon>
        <taxon>Pseudomonadati</taxon>
        <taxon>Pseudomonadota</taxon>
        <taxon>Alphaproteobacteria</taxon>
        <taxon>Rhodospirillales</taxon>
        <taxon>Thalassospiraceae</taxon>
        <taxon>Thalassospira</taxon>
    </lineage>
</organism>
<gene>
    <name evidence="4" type="ORF">TALK_09325</name>
</gene>
<evidence type="ECO:0000259" key="3">
    <source>
        <dbReference type="PROSITE" id="PS51186"/>
    </source>
</evidence>
<evidence type="ECO:0000313" key="5">
    <source>
        <dbReference type="Proteomes" id="UP000193396"/>
    </source>
</evidence>
<comment type="caution">
    <text evidence="4">The sequence shown here is derived from an EMBL/GenBank/DDBJ whole genome shotgun (WGS) entry which is preliminary data.</text>
</comment>
<dbReference type="AlphaFoldDB" id="A0A1Y2LEB4"/>
<name>A0A1Y2LEB4_9PROT</name>
<dbReference type="GO" id="GO:0016747">
    <property type="term" value="F:acyltransferase activity, transferring groups other than amino-acyl groups"/>
    <property type="evidence" value="ECO:0007669"/>
    <property type="project" value="InterPro"/>
</dbReference>
<sequence length="169" mass="18342">MIIREMVLADGGAVIDIYNRALRSGHASFQENGGTWSEWDGGHLLHCRYVADDGGGKVLGWAGLSSVSGRCAYAGVAEISVYVDPDCQGQGIGRQLLAALVEGSEQHGIWTLQAGIFPENSGSVALHQKHGFEILCRRHGFGRMTYGSMQGQWRDVLLLERRSKLVGID</sequence>
<evidence type="ECO:0000313" key="4">
    <source>
        <dbReference type="EMBL" id="OSQ48440.1"/>
    </source>
</evidence>
<dbReference type="PANTHER" id="PTHR43072:SF23">
    <property type="entry name" value="UPF0039 PROTEIN C11D3.02C"/>
    <property type="match status" value="1"/>
</dbReference>
<feature type="domain" description="N-acetyltransferase" evidence="3">
    <location>
        <begin position="1"/>
        <end position="160"/>
    </location>
</feature>
<accession>A0A1Y2LEB4</accession>
<dbReference type="RefSeq" id="WP_085618115.1">
    <property type="nucleotide sequence ID" value="NZ_JFKB01000005.1"/>
</dbReference>
<dbReference type="PROSITE" id="PS51186">
    <property type="entry name" value="GNAT"/>
    <property type="match status" value="1"/>
</dbReference>
<keyword evidence="5" id="KW-1185">Reference proteome</keyword>
<dbReference type="OrthoDB" id="5459937at2"/>
<keyword evidence="2" id="KW-0012">Acyltransferase</keyword>
<dbReference type="EMBL" id="JFKB01000005">
    <property type="protein sequence ID" value="OSQ48440.1"/>
    <property type="molecule type" value="Genomic_DNA"/>
</dbReference>
<dbReference type="CDD" id="cd04301">
    <property type="entry name" value="NAT_SF"/>
    <property type="match status" value="1"/>
</dbReference>
<dbReference type="Pfam" id="PF00583">
    <property type="entry name" value="Acetyltransf_1"/>
    <property type="match status" value="1"/>
</dbReference>
<protein>
    <submittedName>
        <fullName evidence="4">Phosphinothricin acetyltransferase</fullName>
    </submittedName>
</protein>
<evidence type="ECO:0000256" key="1">
    <source>
        <dbReference type="ARBA" id="ARBA00022679"/>
    </source>
</evidence>
<dbReference type="STRING" id="1293890.TALK_09325"/>
<dbReference type="InterPro" id="IPR000182">
    <property type="entry name" value="GNAT_dom"/>
</dbReference>
<dbReference type="Gene3D" id="3.40.630.30">
    <property type="match status" value="1"/>
</dbReference>
<proteinExistence type="predicted"/>
<keyword evidence="1 4" id="KW-0808">Transferase</keyword>
<evidence type="ECO:0000256" key="2">
    <source>
        <dbReference type="ARBA" id="ARBA00023315"/>
    </source>
</evidence>
<dbReference type="PANTHER" id="PTHR43072">
    <property type="entry name" value="N-ACETYLTRANSFERASE"/>
    <property type="match status" value="1"/>
</dbReference>
<reference evidence="4 5" key="1">
    <citation type="submission" date="2014-03" db="EMBL/GenBank/DDBJ databases">
        <title>The draft genome sequence of Thalassospira alkalitolerans JCM 18968.</title>
        <authorList>
            <person name="Lai Q."/>
            <person name="Shao Z."/>
        </authorList>
    </citation>
    <scope>NUCLEOTIDE SEQUENCE [LARGE SCALE GENOMIC DNA]</scope>
    <source>
        <strain evidence="4 5">JCM 18968</strain>
    </source>
</reference>
<dbReference type="SUPFAM" id="SSF55729">
    <property type="entry name" value="Acyl-CoA N-acyltransferases (Nat)"/>
    <property type="match status" value="1"/>
</dbReference>
<dbReference type="InterPro" id="IPR016181">
    <property type="entry name" value="Acyl_CoA_acyltransferase"/>
</dbReference>